<keyword evidence="3" id="KW-0964">Secreted</keyword>
<gene>
    <name evidence="5" type="ORF">N332_14775</name>
</gene>
<dbReference type="Gene3D" id="2.10.70.10">
    <property type="entry name" value="Complement Module, domain 1"/>
    <property type="match status" value="1"/>
</dbReference>
<evidence type="ECO:0000256" key="3">
    <source>
        <dbReference type="ARBA" id="ARBA00022525"/>
    </source>
</evidence>
<keyword evidence="4" id="KW-1015">Disulfide bond</keyword>
<keyword evidence="6" id="KW-1185">Reference proteome</keyword>
<dbReference type="EMBL" id="KK821060">
    <property type="protein sequence ID" value="KFQ40121.1"/>
    <property type="molecule type" value="Genomic_DNA"/>
</dbReference>
<accession>A0A091RKK1</accession>
<dbReference type="Gene3D" id="2.20.25.590">
    <property type="match status" value="1"/>
</dbReference>
<proteinExistence type="inferred from homology"/>
<dbReference type="Pfam" id="PF05825">
    <property type="entry name" value="PSP94"/>
    <property type="match status" value="1"/>
</dbReference>
<feature type="non-terminal residue" evidence="5">
    <location>
        <position position="1"/>
    </location>
</feature>
<dbReference type="Proteomes" id="UP000053369">
    <property type="component" value="Unassembled WGS sequence"/>
</dbReference>
<sequence>GCILDGKLYPFGEILRTHNCFRCSCNRDAMRCCSLFHTPTGYDKENCKVVFNMKTCNYDVVQKSDPSKECVVYSRV</sequence>
<reference evidence="5 6" key="1">
    <citation type="submission" date="2014-04" db="EMBL/GenBank/DDBJ databases">
        <title>Genome evolution of avian class.</title>
        <authorList>
            <person name="Zhang G."/>
            <person name="Li C."/>
        </authorList>
    </citation>
    <scope>NUCLEOTIDE SEQUENCE [LARGE SCALE GENOMIC DNA]</scope>
    <source>
        <strain evidence="5">BGI_N332</strain>
    </source>
</reference>
<dbReference type="GO" id="GO:0005576">
    <property type="term" value="C:extracellular region"/>
    <property type="evidence" value="ECO:0007669"/>
    <property type="project" value="UniProtKB-SubCell"/>
</dbReference>
<protein>
    <submittedName>
        <fullName evidence="5">Beta-microseminoprotein</fullName>
    </submittedName>
</protein>
<evidence type="ECO:0000313" key="5">
    <source>
        <dbReference type="EMBL" id="KFQ40121.1"/>
    </source>
</evidence>
<dbReference type="AlphaFoldDB" id="A0A091RKK1"/>
<comment type="subcellular location">
    <subcellularLocation>
        <location evidence="1">Secreted</location>
    </subcellularLocation>
</comment>
<name>A0A091RKK1_9AVES</name>
<evidence type="ECO:0000256" key="1">
    <source>
        <dbReference type="ARBA" id="ARBA00004613"/>
    </source>
</evidence>
<dbReference type="PANTHER" id="PTHR10500:SF7">
    <property type="entry name" value="BETA-MICROSEMINOPROTEIN"/>
    <property type="match status" value="1"/>
</dbReference>
<evidence type="ECO:0000313" key="6">
    <source>
        <dbReference type="Proteomes" id="UP000053369"/>
    </source>
</evidence>
<organism evidence="5 6">
    <name type="scientific">Mesitornis unicolor</name>
    <name type="common">brown roatelo</name>
    <dbReference type="NCBI Taxonomy" id="54374"/>
    <lineage>
        <taxon>Eukaryota</taxon>
        <taxon>Metazoa</taxon>
        <taxon>Chordata</taxon>
        <taxon>Craniata</taxon>
        <taxon>Vertebrata</taxon>
        <taxon>Euteleostomi</taxon>
        <taxon>Archelosauria</taxon>
        <taxon>Archosauria</taxon>
        <taxon>Dinosauria</taxon>
        <taxon>Saurischia</taxon>
        <taxon>Theropoda</taxon>
        <taxon>Coelurosauria</taxon>
        <taxon>Aves</taxon>
        <taxon>Neognathae</taxon>
        <taxon>Neoaves</taxon>
        <taxon>Columbimorphae</taxon>
        <taxon>Mesitornithiformes</taxon>
        <taxon>Mesitornithidae</taxon>
        <taxon>Mesitornis</taxon>
    </lineage>
</organism>
<evidence type="ECO:0000256" key="2">
    <source>
        <dbReference type="ARBA" id="ARBA00010352"/>
    </source>
</evidence>
<dbReference type="InterPro" id="IPR008735">
    <property type="entry name" value="PSP94"/>
</dbReference>
<comment type="similarity">
    <text evidence="2">Belongs to the beta-microseminoprotein family.</text>
</comment>
<evidence type="ECO:0000256" key="4">
    <source>
        <dbReference type="ARBA" id="ARBA00023157"/>
    </source>
</evidence>
<feature type="non-terminal residue" evidence="5">
    <location>
        <position position="76"/>
    </location>
</feature>
<dbReference type="PANTHER" id="PTHR10500">
    <property type="entry name" value="BETA-MICROSEMINOPROTEIN"/>
    <property type="match status" value="1"/>
</dbReference>